<evidence type="ECO:0000313" key="2">
    <source>
        <dbReference type="Proteomes" id="UP001500483"/>
    </source>
</evidence>
<dbReference type="Proteomes" id="UP001500483">
    <property type="component" value="Unassembled WGS sequence"/>
</dbReference>
<keyword evidence="2" id="KW-1185">Reference proteome</keyword>
<reference evidence="2" key="1">
    <citation type="journal article" date="2019" name="Int. J. Syst. Evol. Microbiol.">
        <title>The Global Catalogue of Microorganisms (GCM) 10K type strain sequencing project: providing services to taxonomists for standard genome sequencing and annotation.</title>
        <authorList>
            <consortium name="The Broad Institute Genomics Platform"/>
            <consortium name="The Broad Institute Genome Sequencing Center for Infectious Disease"/>
            <person name="Wu L."/>
            <person name="Ma J."/>
        </authorList>
    </citation>
    <scope>NUCLEOTIDE SEQUENCE [LARGE SCALE GENOMIC DNA]</scope>
    <source>
        <strain evidence="2">JCM 9687</strain>
    </source>
</reference>
<comment type="caution">
    <text evidence="1">The sequence shown here is derived from an EMBL/GenBank/DDBJ whole genome shotgun (WGS) entry which is preliminary data.</text>
</comment>
<dbReference type="EMBL" id="BAAAYK010000038">
    <property type="protein sequence ID" value="GAA3360551.1"/>
    <property type="molecule type" value="Genomic_DNA"/>
</dbReference>
<name>A0ABP6RS79_9PSEU</name>
<protein>
    <submittedName>
        <fullName evidence="1">Uncharacterized protein</fullName>
    </submittedName>
</protein>
<proteinExistence type="predicted"/>
<organism evidence="1 2">
    <name type="scientific">Saccharopolyspora gregorii</name>
    <dbReference type="NCBI Taxonomy" id="33914"/>
    <lineage>
        <taxon>Bacteria</taxon>
        <taxon>Bacillati</taxon>
        <taxon>Actinomycetota</taxon>
        <taxon>Actinomycetes</taxon>
        <taxon>Pseudonocardiales</taxon>
        <taxon>Pseudonocardiaceae</taxon>
        <taxon>Saccharopolyspora</taxon>
    </lineage>
</organism>
<evidence type="ECO:0000313" key="1">
    <source>
        <dbReference type="EMBL" id="GAA3360551.1"/>
    </source>
</evidence>
<accession>A0ABP6RS79</accession>
<sequence length="108" mass="12181">MAPDVPPYGSNIGRAEVFPADSPARSGEDAMGLLHAYYMSKLVSEARREYEAGEPVYVAGFDVNLRRTSMRQVRREIERIEKALKPIGWQLADVEQFFASVQLSFVRS</sequence>
<gene>
    <name evidence="1" type="ORF">GCM10020366_41000</name>
</gene>